<reference evidence="2" key="1">
    <citation type="submission" date="2020-05" db="EMBL/GenBank/DDBJ databases">
        <title>WGS assembly of Panicum virgatum.</title>
        <authorList>
            <person name="Lovell J.T."/>
            <person name="Jenkins J."/>
            <person name="Shu S."/>
            <person name="Juenger T.E."/>
            <person name="Schmutz J."/>
        </authorList>
    </citation>
    <scope>NUCLEOTIDE SEQUENCE</scope>
    <source>
        <strain evidence="2">AP13</strain>
    </source>
</reference>
<proteinExistence type="predicted"/>
<gene>
    <name evidence="2" type="ORF">PVAP13_4KG222705</name>
</gene>
<protein>
    <submittedName>
        <fullName evidence="2">Uncharacterized protein</fullName>
    </submittedName>
</protein>
<accession>A0A8T0TPJ7</accession>
<keyword evidence="1" id="KW-1133">Transmembrane helix</keyword>
<evidence type="ECO:0000313" key="3">
    <source>
        <dbReference type="Proteomes" id="UP000823388"/>
    </source>
</evidence>
<feature type="transmembrane region" description="Helical" evidence="1">
    <location>
        <begin position="12"/>
        <end position="36"/>
    </location>
</feature>
<evidence type="ECO:0000313" key="2">
    <source>
        <dbReference type="EMBL" id="KAG2610953.1"/>
    </source>
</evidence>
<keyword evidence="3" id="KW-1185">Reference proteome</keyword>
<keyword evidence="1" id="KW-0472">Membrane</keyword>
<name>A0A8T0TPJ7_PANVG</name>
<dbReference type="Proteomes" id="UP000823388">
    <property type="component" value="Chromosome 4K"/>
</dbReference>
<dbReference type="EMBL" id="CM029043">
    <property type="protein sequence ID" value="KAG2610953.1"/>
    <property type="molecule type" value="Genomic_DNA"/>
</dbReference>
<sequence>MHTCLWWRDHRVSTLGSFVLCHYKPSSLVALVTRFSLPSTHMPLSSVGSFAQTRCIHAISSFFFTLLVVFPLYAFLYEGKITACEALSYLRFSQLHSFGMCRQHIVPGPDADE</sequence>
<comment type="caution">
    <text evidence="2">The sequence shown here is derived from an EMBL/GenBank/DDBJ whole genome shotgun (WGS) entry which is preliminary data.</text>
</comment>
<feature type="transmembrane region" description="Helical" evidence="1">
    <location>
        <begin position="56"/>
        <end position="76"/>
    </location>
</feature>
<dbReference type="AlphaFoldDB" id="A0A8T0TPJ7"/>
<evidence type="ECO:0000256" key="1">
    <source>
        <dbReference type="SAM" id="Phobius"/>
    </source>
</evidence>
<organism evidence="2 3">
    <name type="scientific">Panicum virgatum</name>
    <name type="common">Blackwell switchgrass</name>
    <dbReference type="NCBI Taxonomy" id="38727"/>
    <lineage>
        <taxon>Eukaryota</taxon>
        <taxon>Viridiplantae</taxon>
        <taxon>Streptophyta</taxon>
        <taxon>Embryophyta</taxon>
        <taxon>Tracheophyta</taxon>
        <taxon>Spermatophyta</taxon>
        <taxon>Magnoliopsida</taxon>
        <taxon>Liliopsida</taxon>
        <taxon>Poales</taxon>
        <taxon>Poaceae</taxon>
        <taxon>PACMAD clade</taxon>
        <taxon>Panicoideae</taxon>
        <taxon>Panicodae</taxon>
        <taxon>Paniceae</taxon>
        <taxon>Panicinae</taxon>
        <taxon>Panicum</taxon>
        <taxon>Panicum sect. Hiantes</taxon>
    </lineage>
</organism>
<keyword evidence="1" id="KW-0812">Transmembrane</keyword>